<dbReference type="InterPro" id="IPR050789">
    <property type="entry name" value="Diverse_Enzym_Activities"/>
</dbReference>
<name>A0A285I1J4_9FIRM</name>
<dbReference type="AlphaFoldDB" id="A0A285I1J4"/>
<dbReference type="EMBL" id="OBDZ01000027">
    <property type="protein sequence ID" value="SNY40811.1"/>
    <property type="molecule type" value="Genomic_DNA"/>
</dbReference>
<dbReference type="PANTHER" id="PTHR43283">
    <property type="entry name" value="BETA-LACTAMASE-RELATED"/>
    <property type="match status" value="1"/>
</dbReference>
<dbReference type="Gene3D" id="3.40.710.10">
    <property type="entry name" value="DD-peptidase/beta-lactamase superfamily"/>
    <property type="match status" value="1"/>
</dbReference>
<reference evidence="3" key="1">
    <citation type="submission" date="2017-09" db="EMBL/GenBank/DDBJ databases">
        <authorList>
            <person name="Varghese N."/>
            <person name="Submissions S."/>
        </authorList>
    </citation>
    <scope>NUCLEOTIDE SEQUENCE [LARGE SCALE GENOMIC DNA]</scope>
    <source>
        <strain evidence="3">MSL47</strain>
    </source>
</reference>
<proteinExistence type="predicted"/>
<dbReference type="OrthoDB" id="9797709at2"/>
<dbReference type="Pfam" id="PF00144">
    <property type="entry name" value="Beta-lactamase"/>
    <property type="match status" value="1"/>
</dbReference>
<gene>
    <name evidence="2" type="ORF">SAMN06265827_12747</name>
</gene>
<evidence type="ECO:0000313" key="2">
    <source>
        <dbReference type="EMBL" id="SNY40811.1"/>
    </source>
</evidence>
<feature type="domain" description="Beta-lactamase-related" evidence="1">
    <location>
        <begin position="28"/>
        <end position="366"/>
    </location>
</feature>
<dbReference type="Proteomes" id="UP000219573">
    <property type="component" value="Unassembled WGS sequence"/>
</dbReference>
<accession>A0A285I1J4</accession>
<protein>
    <submittedName>
        <fullName evidence="2">CubicO group peptidase, beta-lactamase class C family</fullName>
    </submittedName>
</protein>
<dbReference type="RefSeq" id="WP_097019007.1">
    <property type="nucleotide sequence ID" value="NZ_OBDZ01000027.1"/>
</dbReference>
<evidence type="ECO:0000259" key="1">
    <source>
        <dbReference type="Pfam" id="PF00144"/>
    </source>
</evidence>
<dbReference type="SUPFAM" id="SSF56601">
    <property type="entry name" value="beta-lactamase/transpeptidase-like"/>
    <property type="match status" value="1"/>
</dbReference>
<evidence type="ECO:0000313" key="3">
    <source>
        <dbReference type="Proteomes" id="UP000219573"/>
    </source>
</evidence>
<organism evidence="2 3">
    <name type="scientific">Orenia metallireducens</name>
    <dbReference type="NCBI Taxonomy" id="1413210"/>
    <lineage>
        <taxon>Bacteria</taxon>
        <taxon>Bacillati</taxon>
        <taxon>Bacillota</taxon>
        <taxon>Clostridia</taxon>
        <taxon>Halanaerobiales</taxon>
        <taxon>Halobacteroidaceae</taxon>
        <taxon>Orenia</taxon>
    </lineage>
</organism>
<keyword evidence="3" id="KW-1185">Reference proteome</keyword>
<sequence length="389" mass="44735">MSELKIHKKKTNYTPKDVDFSSKQIDVLDSHLKNLVKENRLQGASYLISRDDKIFVNKSMGKLRAEKDDNRDLMPGSIRRVASVTKLFTSVAMMQLVEQGIIRIDQLVMEILEEFDKPLFNKVTIFHLLTHTSCIFPDPDAYFEPYPASWGWYNEEKWIEEILRGHTRLNLGKEWSYSSACFAILGEIISRKSGMLYEDYVAENILKPLGMEDSTFFVNDDLEDIEAIKIKFDRICFNREVSEQEIEKWIEDMKNRPKWAVPAAGGGLFSTLEDLQKFGQMLLNKGRYNNKQIISRKSVEAMTRNQLKDVKDYCWDAGGAEKEYGLGFRVHSNFHLLSPGTFSHEGAGLCGLFMDPVENIVFAYICPLVDEWVPEAVNNQVNIVWSGIL</sequence>
<dbReference type="InterPro" id="IPR001466">
    <property type="entry name" value="Beta-lactam-related"/>
</dbReference>
<dbReference type="InterPro" id="IPR012338">
    <property type="entry name" value="Beta-lactam/transpept-like"/>
</dbReference>